<proteinExistence type="predicted"/>
<protein>
    <submittedName>
        <fullName evidence="1">Uncharacterized protein</fullName>
    </submittedName>
</protein>
<keyword evidence="2" id="KW-1185">Reference proteome</keyword>
<gene>
    <name evidence="1" type="ORF">M5G18_07490</name>
</gene>
<dbReference type="EMBL" id="JAMDGS010000005">
    <property type="protein sequence ID" value="MDD1124428.1"/>
    <property type="molecule type" value="Genomic_DNA"/>
</dbReference>
<accession>A0ABT5PKL4</accession>
<comment type="caution">
    <text evidence="1">The sequence shown here is derived from an EMBL/GenBank/DDBJ whole genome shotgun (WGS) entry which is preliminary data.</text>
</comment>
<name>A0ABT5PKL4_9PSED</name>
<evidence type="ECO:0000313" key="2">
    <source>
        <dbReference type="Proteomes" id="UP001150531"/>
    </source>
</evidence>
<dbReference type="RefSeq" id="WP_273897372.1">
    <property type="nucleotide sequence ID" value="NZ_JAMDGS010000005.1"/>
</dbReference>
<reference evidence="1" key="1">
    <citation type="submission" date="2022-05" db="EMBL/GenBank/DDBJ databases">
        <title>Novel Pseudomonas spp. Isolated from a Rainbow Trout Aquaculture Facility.</title>
        <authorList>
            <person name="Testerman T."/>
            <person name="Graf J."/>
        </authorList>
    </citation>
    <scope>NUCLEOTIDE SEQUENCE</scope>
    <source>
        <strain evidence="1">ID386</strain>
    </source>
</reference>
<dbReference type="Proteomes" id="UP001150531">
    <property type="component" value="Unassembled WGS sequence"/>
</dbReference>
<organism evidence="1 2">
    <name type="scientific">Pseudomonas aphyarum</name>
    <dbReference type="NCBI Taxonomy" id="2942629"/>
    <lineage>
        <taxon>Bacteria</taxon>
        <taxon>Pseudomonadati</taxon>
        <taxon>Pseudomonadota</taxon>
        <taxon>Gammaproteobacteria</taxon>
        <taxon>Pseudomonadales</taxon>
        <taxon>Pseudomonadaceae</taxon>
        <taxon>Pseudomonas</taxon>
    </lineage>
</organism>
<sequence length="130" mass="14789">MKVGDFVELEGWLVIIDFRLFLVPENYSENYEQGEKVEISKPEIMFSITDSVLPLGGGRSFIFHRSKISGVLESVLPTVVAVTSLFVEERGGGFLCVDLEDKNIEKCKTRYDEFLEKNQAVNSDDWLDCE</sequence>
<evidence type="ECO:0000313" key="1">
    <source>
        <dbReference type="EMBL" id="MDD1124428.1"/>
    </source>
</evidence>